<sequence length="265" mass="28684">MTTLSDSANSQASQDGSPADQSGSQAMIEAHDLSKFYGNFAATRNVSFSIKQGEVAAFLGPNGAGKSTTMKLLTGYLAPSTGYASIAGHNMASDRIAGAKHLGYLPENGPLYPDMSAHSLLTFFGNARGISGRRLEERMESVIGTCNLASVIRKPIGKLSKGFRQRVGMAQALLHDPDVLILDEPTAGLDPNQIREVRKMIRELGEKKTILLSTHILQEVQAMCNRVVFINEGRMVFDGTPAELTRQQPDLDHRFHELTGAEAIL</sequence>
<accession>A0A517N0W2</accession>
<gene>
    <name evidence="7" type="primary">yxlF_4</name>
    <name evidence="7" type="ORF">HG15A2_41120</name>
</gene>
<keyword evidence="4 7" id="KW-0067">ATP-binding</keyword>
<keyword evidence="8" id="KW-1185">Reference proteome</keyword>
<dbReference type="KEGG" id="amob:HG15A2_41120"/>
<dbReference type="InterPro" id="IPR027417">
    <property type="entry name" value="P-loop_NTPase"/>
</dbReference>
<evidence type="ECO:0000256" key="1">
    <source>
        <dbReference type="ARBA" id="ARBA00005417"/>
    </source>
</evidence>
<keyword evidence="2" id="KW-0813">Transport</keyword>
<dbReference type="InterPro" id="IPR003439">
    <property type="entry name" value="ABC_transporter-like_ATP-bd"/>
</dbReference>
<dbReference type="EC" id="3.6.3.-" evidence="7"/>
<dbReference type="RefSeq" id="WP_391483903.1">
    <property type="nucleotide sequence ID" value="NZ_CP036263.1"/>
</dbReference>
<dbReference type="Proteomes" id="UP000319852">
    <property type="component" value="Chromosome"/>
</dbReference>
<evidence type="ECO:0000256" key="5">
    <source>
        <dbReference type="SAM" id="MobiDB-lite"/>
    </source>
</evidence>
<organism evidence="7 8">
    <name type="scientific">Adhaeretor mobilis</name>
    <dbReference type="NCBI Taxonomy" id="1930276"/>
    <lineage>
        <taxon>Bacteria</taxon>
        <taxon>Pseudomonadati</taxon>
        <taxon>Planctomycetota</taxon>
        <taxon>Planctomycetia</taxon>
        <taxon>Pirellulales</taxon>
        <taxon>Lacipirellulaceae</taxon>
        <taxon>Adhaeretor</taxon>
    </lineage>
</organism>
<dbReference type="CDD" id="cd03230">
    <property type="entry name" value="ABC_DR_subfamily_A"/>
    <property type="match status" value="1"/>
</dbReference>
<proteinExistence type="inferred from homology"/>
<evidence type="ECO:0000256" key="2">
    <source>
        <dbReference type="ARBA" id="ARBA00022448"/>
    </source>
</evidence>
<dbReference type="InterPro" id="IPR003593">
    <property type="entry name" value="AAA+_ATPase"/>
</dbReference>
<evidence type="ECO:0000259" key="6">
    <source>
        <dbReference type="PROSITE" id="PS50893"/>
    </source>
</evidence>
<dbReference type="GO" id="GO:0005524">
    <property type="term" value="F:ATP binding"/>
    <property type="evidence" value="ECO:0007669"/>
    <property type="project" value="UniProtKB-KW"/>
</dbReference>
<dbReference type="EMBL" id="CP036263">
    <property type="protein sequence ID" value="QDT00771.1"/>
    <property type="molecule type" value="Genomic_DNA"/>
</dbReference>
<reference evidence="7 8" key="1">
    <citation type="submission" date="2019-02" db="EMBL/GenBank/DDBJ databases">
        <title>Deep-cultivation of Planctomycetes and their phenomic and genomic characterization uncovers novel biology.</title>
        <authorList>
            <person name="Wiegand S."/>
            <person name="Jogler M."/>
            <person name="Boedeker C."/>
            <person name="Pinto D."/>
            <person name="Vollmers J."/>
            <person name="Rivas-Marin E."/>
            <person name="Kohn T."/>
            <person name="Peeters S.H."/>
            <person name="Heuer A."/>
            <person name="Rast P."/>
            <person name="Oberbeckmann S."/>
            <person name="Bunk B."/>
            <person name="Jeske O."/>
            <person name="Meyerdierks A."/>
            <person name="Storesund J.E."/>
            <person name="Kallscheuer N."/>
            <person name="Luecker S."/>
            <person name="Lage O.M."/>
            <person name="Pohl T."/>
            <person name="Merkel B.J."/>
            <person name="Hornburger P."/>
            <person name="Mueller R.-W."/>
            <person name="Bruemmer F."/>
            <person name="Labrenz M."/>
            <person name="Spormann A.M."/>
            <person name="Op den Camp H."/>
            <person name="Overmann J."/>
            <person name="Amann R."/>
            <person name="Jetten M.S.M."/>
            <person name="Mascher T."/>
            <person name="Medema M.H."/>
            <person name="Devos D.P."/>
            <person name="Kaster A.-K."/>
            <person name="Ovreas L."/>
            <person name="Rohde M."/>
            <person name="Galperin M.Y."/>
            <person name="Jogler C."/>
        </authorList>
    </citation>
    <scope>NUCLEOTIDE SEQUENCE [LARGE SCALE GENOMIC DNA]</scope>
    <source>
        <strain evidence="7 8">HG15A2</strain>
    </source>
</reference>
<evidence type="ECO:0000313" key="8">
    <source>
        <dbReference type="Proteomes" id="UP000319852"/>
    </source>
</evidence>
<dbReference type="Gene3D" id="3.40.50.300">
    <property type="entry name" value="P-loop containing nucleotide triphosphate hydrolases"/>
    <property type="match status" value="1"/>
</dbReference>
<dbReference type="Pfam" id="PF00005">
    <property type="entry name" value="ABC_tran"/>
    <property type="match status" value="1"/>
</dbReference>
<feature type="domain" description="ABC transporter" evidence="6">
    <location>
        <begin position="28"/>
        <end position="257"/>
    </location>
</feature>
<dbReference type="PANTHER" id="PTHR43335:SF4">
    <property type="entry name" value="ABC TRANSPORTER, ATP-BINDING PROTEIN"/>
    <property type="match status" value="1"/>
</dbReference>
<evidence type="ECO:0000256" key="4">
    <source>
        <dbReference type="ARBA" id="ARBA00022840"/>
    </source>
</evidence>
<dbReference type="AlphaFoldDB" id="A0A517N0W2"/>
<evidence type="ECO:0000256" key="3">
    <source>
        <dbReference type="ARBA" id="ARBA00022741"/>
    </source>
</evidence>
<dbReference type="GO" id="GO:0016887">
    <property type="term" value="F:ATP hydrolysis activity"/>
    <property type="evidence" value="ECO:0007669"/>
    <property type="project" value="InterPro"/>
</dbReference>
<dbReference type="SMART" id="SM00382">
    <property type="entry name" value="AAA"/>
    <property type="match status" value="1"/>
</dbReference>
<name>A0A517N0W2_9BACT</name>
<keyword evidence="3" id="KW-0547">Nucleotide-binding</keyword>
<evidence type="ECO:0000313" key="7">
    <source>
        <dbReference type="EMBL" id="QDT00771.1"/>
    </source>
</evidence>
<keyword evidence="7" id="KW-0378">Hydrolase</keyword>
<dbReference type="SUPFAM" id="SSF52540">
    <property type="entry name" value="P-loop containing nucleoside triphosphate hydrolases"/>
    <property type="match status" value="1"/>
</dbReference>
<dbReference type="PROSITE" id="PS50893">
    <property type="entry name" value="ABC_TRANSPORTER_2"/>
    <property type="match status" value="1"/>
</dbReference>
<comment type="similarity">
    <text evidence="1">Belongs to the ABC transporter superfamily.</text>
</comment>
<protein>
    <submittedName>
        <fullName evidence="7">Putative ABC transporter ATP-binding protein YxlF</fullName>
        <ecNumber evidence="7">3.6.3.-</ecNumber>
    </submittedName>
</protein>
<dbReference type="PANTHER" id="PTHR43335">
    <property type="entry name" value="ABC TRANSPORTER, ATP-BINDING PROTEIN"/>
    <property type="match status" value="1"/>
</dbReference>
<feature type="region of interest" description="Disordered" evidence="5">
    <location>
        <begin position="1"/>
        <end position="24"/>
    </location>
</feature>